<evidence type="ECO:0000313" key="2">
    <source>
        <dbReference type="EMBL" id="PMS21056.1"/>
    </source>
</evidence>
<sequence>MGMLEEHNAASETEEEIYHEFLLWYKKDRREVYAIIEGDEDPVFYRGIIDALLPAGWSVRTISAGSKIRVIETLKAFDWNRFPPKRVGFFVDRDLSTFLGGAISSEHGNLYATDKYSIENELANEQTLLRSLREVMGVNKISADEEETITHAYYRNFNTFSEAFSVIMSQIICWMRGGRSPCLKNIDPSVMFRFSDGVLQLKTEFLSDRARIEYASGRVKEWPDEQTVLDAALEDFRKQDGPRSFVRGKYIFWFFTKSILEFHSNITKYCPVYPEPPKIKVALGPKNSMAVLAGKARCWDSLRHFLEENFVSYVATHS</sequence>
<reference evidence="2 3" key="1">
    <citation type="submission" date="2018-01" db="EMBL/GenBank/DDBJ databases">
        <title>Whole genome analyses suggest that Burkholderia sensu lato contains two further novel genera in the rhizoxinica-symbiotica group Mycetohabitans gen. nov., and Trinickia gen. nov.: implications for the evolution of diazotrophy and nodulation in the Burkholderiaceae.</title>
        <authorList>
            <person name="Estrada-de los Santos P."/>
            <person name="Palmer M."/>
            <person name="Chavez-Ramirez B."/>
            <person name="Beukes C."/>
            <person name="Steenkamp E.T."/>
            <person name="Hirsch A.M."/>
            <person name="Manyaka P."/>
            <person name="Maluk M."/>
            <person name="Lafos M."/>
            <person name="Crook M."/>
            <person name="Gross E."/>
            <person name="Simon M.F."/>
            <person name="Bueno dos Reis Junior F."/>
            <person name="Poole P.S."/>
            <person name="Venter S.N."/>
            <person name="James E.K."/>
        </authorList>
    </citation>
    <scope>NUCLEOTIDE SEQUENCE [LARGE SCALE GENOMIC DNA]</scope>
    <source>
        <strain evidence="2 3">GP25-8</strain>
    </source>
</reference>
<evidence type="ECO:0000313" key="3">
    <source>
        <dbReference type="Proteomes" id="UP000235347"/>
    </source>
</evidence>
<dbReference type="RefSeq" id="WP_102611453.1">
    <property type="nucleotide sequence ID" value="NZ_CADIKD010000005.1"/>
</dbReference>
<dbReference type="Pfam" id="PF14491">
    <property type="entry name" value="DUF4435"/>
    <property type="match status" value="1"/>
</dbReference>
<dbReference type="AlphaFoldDB" id="A0A2N7VV68"/>
<organism evidence="2 3">
    <name type="scientific">Trinickia soli</name>
    <dbReference type="NCBI Taxonomy" id="380675"/>
    <lineage>
        <taxon>Bacteria</taxon>
        <taxon>Pseudomonadati</taxon>
        <taxon>Pseudomonadota</taxon>
        <taxon>Betaproteobacteria</taxon>
        <taxon>Burkholderiales</taxon>
        <taxon>Burkholderiaceae</taxon>
        <taxon>Trinickia</taxon>
    </lineage>
</organism>
<keyword evidence="3" id="KW-1185">Reference proteome</keyword>
<comment type="caution">
    <text evidence="2">The sequence shown here is derived from an EMBL/GenBank/DDBJ whole genome shotgun (WGS) entry which is preliminary data.</text>
</comment>
<evidence type="ECO:0000259" key="1">
    <source>
        <dbReference type="Pfam" id="PF14491"/>
    </source>
</evidence>
<feature type="domain" description="DUF4435" evidence="1">
    <location>
        <begin position="31"/>
        <end position="266"/>
    </location>
</feature>
<proteinExistence type="predicted"/>
<accession>A0A2N7VV68</accession>
<dbReference type="EMBL" id="PNYB01000017">
    <property type="protein sequence ID" value="PMS21056.1"/>
    <property type="molecule type" value="Genomic_DNA"/>
</dbReference>
<gene>
    <name evidence="2" type="ORF">C0Z19_19435</name>
</gene>
<dbReference type="Proteomes" id="UP000235347">
    <property type="component" value="Unassembled WGS sequence"/>
</dbReference>
<dbReference type="InterPro" id="IPR029492">
    <property type="entry name" value="DUF4435"/>
</dbReference>
<name>A0A2N7VV68_9BURK</name>
<protein>
    <recommendedName>
        <fullName evidence="1">DUF4435 domain-containing protein</fullName>
    </recommendedName>
</protein>